<keyword evidence="5" id="KW-1185">Reference proteome</keyword>
<name>A0AAE3E383_9FIRM</name>
<dbReference type="InterPro" id="IPR036513">
    <property type="entry name" value="STAS_dom_sf"/>
</dbReference>
<dbReference type="PANTHER" id="PTHR33495:SF2">
    <property type="entry name" value="ANTI-SIGMA FACTOR ANTAGONIST TM_1081-RELATED"/>
    <property type="match status" value="1"/>
</dbReference>
<dbReference type="Gene3D" id="3.30.750.24">
    <property type="entry name" value="STAS domain"/>
    <property type="match status" value="1"/>
</dbReference>
<reference evidence="4 5" key="1">
    <citation type="submission" date="2021-10" db="EMBL/GenBank/DDBJ databases">
        <title>Anaerobic single-cell dispensing facilitates the cultivation of human gut bacteria.</title>
        <authorList>
            <person name="Afrizal A."/>
        </authorList>
    </citation>
    <scope>NUCLEOTIDE SEQUENCE [LARGE SCALE GENOMIC DNA]</scope>
    <source>
        <strain evidence="4 5">CLA-AA-H224</strain>
    </source>
</reference>
<accession>A0AAE3E383</accession>
<feature type="domain" description="STAS" evidence="3">
    <location>
        <begin position="5"/>
        <end position="105"/>
    </location>
</feature>
<dbReference type="InterPro" id="IPR003658">
    <property type="entry name" value="Anti-sigma_ant"/>
</dbReference>
<evidence type="ECO:0000259" key="3">
    <source>
        <dbReference type="PROSITE" id="PS50801"/>
    </source>
</evidence>
<dbReference type="PANTHER" id="PTHR33495">
    <property type="entry name" value="ANTI-SIGMA FACTOR ANTAGONIST TM_1081-RELATED-RELATED"/>
    <property type="match status" value="1"/>
</dbReference>
<evidence type="ECO:0000313" key="4">
    <source>
        <dbReference type="EMBL" id="MCC2220935.1"/>
    </source>
</evidence>
<comment type="similarity">
    <text evidence="1 2">Belongs to the anti-sigma-factor antagonist family.</text>
</comment>
<sequence>MEKMENVTYMQAGPVLIIGLPEEVDDHVCNGIREETDRYISAGKVQKLIFDFSKTGFMDSSGIGILLGRYKRMHHMGGEVLVTGEDAKIRRLLRISGVYQVVGTL</sequence>
<evidence type="ECO:0000256" key="1">
    <source>
        <dbReference type="ARBA" id="ARBA00009013"/>
    </source>
</evidence>
<organism evidence="4 5">
    <name type="scientific">Anthropogastromicrobium aceti</name>
    <dbReference type="NCBI Taxonomy" id="2981768"/>
    <lineage>
        <taxon>Bacteria</taxon>
        <taxon>Bacillati</taxon>
        <taxon>Bacillota</taxon>
        <taxon>Clostridia</taxon>
        <taxon>Lachnospirales</taxon>
        <taxon>Lachnospiraceae</taxon>
        <taxon>Anthropogastromicrobium</taxon>
    </lineage>
</organism>
<dbReference type="NCBIfam" id="TIGR00377">
    <property type="entry name" value="ant_ant_sig"/>
    <property type="match status" value="1"/>
</dbReference>
<dbReference type="InterPro" id="IPR002645">
    <property type="entry name" value="STAS_dom"/>
</dbReference>
<dbReference type="Proteomes" id="UP001198200">
    <property type="component" value="Unassembled WGS sequence"/>
</dbReference>
<proteinExistence type="inferred from homology"/>
<dbReference type="RefSeq" id="WP_066557762.1">
    <property type="nucleotide sequence ID" value="NZ_JAJEQN010000008.1"/>
</dbReference>
<comment type="caution">
    <text evidence="4">The sequence shown here is derived from an EMBL/GenBank/DDBJ whole genome shotgun (WGS) entry which is preliminary data.</text>
</comment>
<dbReference type="CDD" id="cd07043">
    <property type="entry name" value="STAS_anti-anti-sigma_factors"/>
    <property type="match status" value="1"/>
</dbReference>
<gene>
    <name evidence="4" type="ORF">LKD48_04635</name>
</gene>
<protein>
    <recommendedName>
        <fullName evidence="2">Anti-sigma factor antagonist</fullName>
    </recommendedName>
</protein>
<dbReference type="PROSITE" id="PS50801">
    <property type="entry name" value="STAS"/>
    <property type="match status" value="1"/>
</dbReference>
<dbReference type="EMBL" id="JAJEQN010000008">
    <property type="protein sequence ID" value="MCC2220935.1"/>
    <property type="molecule type" value="Genomic_DNA"/>
</dbReference>
<evidence type="ECO:0000256" key="2">
    <source>
        <dbReference type="RuleBase" id="RU003749"/>
    </source>
</evidence>
<dbReference type="GO" id="GO:0043856">
    <property type="term" value="F:anti-sigma factor antagonist activity"/>
    <property type="evidence" value="ECO:0007669"/>
    <property type="project" value="InterPro"/>
</dbReference>
<dbReference type="AlphaFoldDB" id="A0AAE3E383"/>
<evidence type="ECO:0000313" key="5">
    <source>
        <dbReference type="Proteomes" id="UP001198200"/>
    </source>
</evidence>
<dbReference type="Pfam" id="PF01740">
    <property type="entry name" value="STAS"/>
    <property type="match status" value="1"/>
</dbReference>
<dbReference type="SUPFAM" id="SSF52091">
    <property type="entry name" value="SpoIIaa-like"/>
    <property type="match status" value="1"/>
</dbReference>